<reference evidence="1" key="1">
    <citation type="submission" date="2018-05" db="EMBL/GenBank/DDBJ databases">
        <authorList>
            <person name="Lanie J.A."/>
            <person name="Ng W.-L."/>
            <person name="Kazmierczak K.M."/>
            <person name="Andrzejewski T.M."/>
            <person name="Davidsen T.M."/>
            <person name="Wayne K.J."/>
            <person name="Tettelin H."/>
            <person name="Glass J.I."/>
            <person name="Rusch D."/>
            <person name="Podicherti R."/>
            <person name="Tsui H.-C.T."/>
            <person name="Winkler M.E."/>
        </authorList>
    </citation>
    <scope>NUCLEOTIDE SEQUENCE</scope>
</reference>
<gene>
    <name evidence="1" type="ORF">METZ01_LOCUS436327</name>
</gene>
<evidence type="ECO:0000313" key="1">
    <source>
        <dbReference type="EMBL" id="SVD83473.1"/>
    </source>
</evidence>
<dbReference type="EMBL" id="UINC01176376">
    <property type="protein sequence ID" value="SVD83473.1"/>
    <property type="molecule type" value="Genomic_DNA"/>
</dbReference>
<accession>A0A382YJN7</accession>
<dbReference type="AlphaFoldDB" id="A0A382YJN7"/>
<protein>
    <submittedName>
        <fullName evidence="1">Uncharacterized protein</fullName>
    </submittedName>
</protein>
<name>A0A382YJN7_9ZZZZ</name>
<feature type="non-terminal residue" evidence="1">
    <location>
        <position position="44"/>
    </location>
</feature>
<proteinExistence type="predicted"/>
<sequence>MTVVAKKGAAEEFEIFDFYIFADLFKGIQKLLEILELTINGKDA</sequence>
<organism evidence="1">
    <name type="scientific">marine metagenome</name>
    <dbReference type="NCBI Taxonomy" id="408172"/>
    <lineage>
        <taxon>unclassified sequences</taxon>
        <taxon>metagenomes</taxon>
        <taxon>ecological metagenomes</taxon>
    </lineage>
</organism>